<keyword evidence="11" id="KW-0119">Carbohydrate metabolism</keyword>
<reference evidence="17 18" key="1">
    <citation type="journal article" date="2019" name="Nat. Ecol. Evol.">
        <title>Megaphylogeny resolves global patterns of mushroom evolution.</title>
        <authorList>
            <person name="Varga T."/>
            <person name="Krizsan K."/>
            <person name="Foldi C."/>
            <person name="Dima B."/>
            <person name="Sanchez-Garcia M."/>
            <person name="Sanchez-Ramirez S."/>
            <person name="Szollosi G.J."/>
            <person name="Szarkandi J.G."/>
            <person name="Papp V."/>
            <person name="Albert L."/>
            <person name="Andreopoulos W."/>
            <person name="Angelini C."/>
            <person name="Antonin V."/>
            <person name="Barry K.W."/>
            <person name="Bougher N.L."/>
            <person name="Buchanan P."/>
            <person name="Buyck B."/>
            <person name="Bense V."/>
            <person name="Catcheside P."/>
            <person name="Chovatia M."/>
            <person name="Cooper J."/>
            <person name="Damon W."/>
            <person name="Desjardin D."/>
            <person name="Finy P."/>
            <person name="Geml J."/>
            <person name="Haridas S."/>
            <person name="Hughes K."/>
            <person name="Justo A."/>
            <person name="Karasinski D."/>
            <person name="Kautmanova I."/>
            <person name="Kiss B."/>
            <person name="Kocsube S."/>
            <person name="Kotiranta H."/>
            <person name="LaButti K.M."/>
            <person name="Lechner B.E."/>
            <person name="Liimatainen K."/>
            <person name="Lipzen A."/>
            <person name="Lukacs Z."/>
            <person name="Mihaltcheva S."/>
            <person name="Morgado L.N."/>
            <person name="Niskanen T."/>
            <person name="Noordeloos M.E."/>
            <person name="Ohm R.A."/>
            <person name="Ortiz-Santana B."/>
            <person name="Ovrebo C."/>
            <person name="Racz N."/>
            <person name="Riley R."/>
            <person name="Savchenko A."/>
            <person name="Shiryaev A."/>
            <person name="Soop K."/>
            <person name="Spirin V."/>
            <person name="Szebenyi C."/>
            <person name="Tomsovsky M."/>
            <person name="Tulloss R.E."/>
            <person name="Uehling J."/>
            <person name="Grigoriev I.V."/>
            <person name="Vagvolgyi C."/>
            <person name="Papp T."/>
            <person name="Martin F.M."/>
            <person name="Miettinen O."/>
            <person name="Hibbett D.S."/>
            <person name="Nagy L.G."/>
        </authorList>
    </citation>
    <scope>NUCLEOTIDE SEQUENCE [LARGE SCALE GENOMIC DNA]</scope>
    <source>
        <strain evidence="17 18">CBS 121175</strain>
    </source>
</reference>
<name>A0A5C3KA66_COPMA</name>
<comment type="similarity">
    <text evidence="13">Belongs to the polysaccharide monooxygenase AA9 family.</text>
</comment>
<evidence type="ECO:0000313" key="18">
    <source>
        <dbReference type="Proteomes" id="UP000307440"/>
    </source>
</evidence>
<dbReference type="AlphaFoldDB" id="A0A5C3KA66"/>
<keyword evidence="8" id="KW-0186">Copper</keyword>
<sequence>MLSSAITWPALIANDAQIKTAVRQPRNDIPVDGDRLINDNVMRCSKDPQPASETVNVRAGSVVGFTANPIIFYGGPTAMYLGKVPSGFTASTWDGSGTNWFKIAHWGVVTEPWFDWVTLRGRNVTTTIPTNTPTGEYLLRVEHASMEQHQRPKFLISCAQIRVTNGGSGNPTPKVAIPGHLKVTEPGFTYNSAGPLLPYQIPGPTPWKG</sequence>
<evidence type="ECO:0000256" key="8">
    <source>
        <dbReference type="ARBA" id="ARBA00023008"/>
    </source>
</evidence>
<dbReference type="OrthoDB" id="3496539at2759"/>
<dbReference type="InterPro" id="IPR005103">
    <property type="entry name" value="AA9_LPMO"/>
</dbReference>
<dbReference type="PANTHER" id="PTHR33353:SF10">
    <property type="entry name" value="ENDO-BETA-1,4-GLUCANASE D"/>
    <property type="match status" value="1"/>
</dbReference>
<evidence type="ECO:0000256" key="11">
    <source>
        <dbReference type="ARBA" id="ARBA00023277"/>
    </source>
</evidence>
<dbReference type="GO" id="GO:0046872">
    <property type="term" value="F:metal ion binding"/>
    <property type="evidence" value="ECO:0007669"/>
    <property type="project" value="UniProtKB-KW"/>
</dbReference>
<keyword evidence="10" id="KW-1015">Disulfide bond</keyword>
<gene>
    <name evidence="17" type="ORF">FA15DRAFT_711263</name>
</gene>
<evidence type="ECO:0000256" key="12">
    <source>
        <dbReference type="ARBA" id="ARBA00023326"/>
    </source>
</evidence>
<evidence type="ECO:0000256" key="3">
    <source>
        <dbReference type="ARBA" id="ARBA00022525"/>
    </source>
</evidence>
<keyword evidence="9" id="KW-0503">Monooxygenase</keyword>
<dbReference type="EMBL" id="ML210600">
    <property type="protein sequence ID" value="TFK16939.1"/>
    <property type="molecule type" value="Genomic_DNA"/>
</dbReference>
<evidence type="ECO:0000259" key="16">
    <source>
        <dbReference type="Pfam" id="PF03443"/>
    </source>
</evidence>
<evidence type="ECO:0000256" key="2">
    <source>
        <dbReference type="ARBA" id="ARBA00004613"/>
    </source>
</evidence>
<evidence type="ECO:0000256" key="15">
    <source>
        <dbReference type="ARBA" id="ARBA00047174"/>
    </source>
</evidence>
<dbReference type="Proteomes" id="UP000307440">
    <property type="component" value="Unassembled WGS sequence"/>
</dbReference>
<dbReference type="InterPro" id="IPR049892">
    <property type="entry name" value="AA9"/>
</dbReference>
<dbReference type="PANTHER" id="PTHR33353">
    <property type="entry name" value="PUTATIVE (AFU_ORTHOLOGUE AFUA_1G12560)-RELATED"/>
    <property type="match status" value="1"/>
</dbReference>
<proteinExistence type="inferred from homology"/>
<keyword evidence="3" id="KW-0964">Secreted</keyword>
<evidence type="ECO:0000256" key="5">
    <source>
        <dbReference type="ARBA" id="ARBA00022729"/>
    </source>
</evidence>
<protein>
    <recommendedName>
        <fullName evidence="15">lytic cellulose monooxygenase (C4-dehydrogenating)</fullName>
        <ecNumber evidence="15">1.14.99.56</ecNumber>
    </recommendedName>
</protein>
<comment type="cofactor">
    <cofactor evidence="1">
        <name>Cu(2+)</name>
        <dbReference type="ChEBI" id="CHEBI:29036"/>
    </cofactor>
</comment>
<evidence type="ECO:0000256" key="13">
    <source>
        <dbReference type="ARBA" id="ARBA00044502"/>
    </source>
</evidence>
<keyword evidence="4" id="KW-0479">Metal-binding</keyword>
<dbReference type="Gene3D" id="2.70.50.70">
    <property type="match status" value="1"/>
</dbReference>
<dbReference type="EC" id="1.14.99.56" evidence="15"/>
<evidence type="ECO:0000256" key="1">
    <source>
        <dbReference type="ARBA" id="ARBA00001973"/>
    </source>
</evidence>
<evidence type="ECO:0000256" key="10">
    <source>
        <dbReference type="ARBA" id="ARBA00023157"/>
    </source>
</evidence>
<dbReference type="GO" id="GO:0005576">
    <property type="term" value="C:extracellular region"/>
    <property type="evidence" value="ECO:0007669"/>
    <property type="project" value="UniProtKB-SubCell"/>
</dbReference>
<evidence type="ECO:0000256" key="14">
    <source>
        <dbReference type="ARBA" id="ARBA00045077"/>
    </source>
</evidence>
<feature type="domain" description="Auxiliary Activity family 9 catalytic" evidence="16">
    <location>
        <begin position="19"/>
        <end position="192"/>
    </location>
</feature>
<organism evidence="17 18">
    <name type="scientific">Coprinopsis marcescibilis</name>
    <name type="common">Agaric fungus</name>
    <name type="synonym">Psathyrella marcescibilis</name>
    <dbReference type="NCBI Taxonomy" id="230819"/>
    <lineage>
        <taxon>Eukaryota</taxon>
        <taxon>Fungi</taxon>
        <taxon>Dikarya</taxon>
        <taxon>Basidiomycota</taxon>
        <taxon>Agaricomycotina</taxon>
        <taxon>Agaricomycetes</taxon>
        <taxon>Agaricomycetidae</taxon>
        <taxon>Agaricales</taxon>
        <taxon>Agaricineae</taxon>
        <taxon>Psathyrellaceae</taxon>
        <taxon>Coprinopsis</taxon>
    </lineage>
</organism>
<keyword evidence="12" id="KW-0624">Polysaccharide degradation</keyword>
<evidence type="ECO:0000256" key="6">
    <source>
        <dbReference type="ARBA" id="ARBA00023001"/>
    </source>
</evidence>
<comment type="catalytic activity">
    <reaction evidence="14">
        <text>[(1-&gt;4)-beta-D-glucosyl]n+m + reduced acceptor + O2 = 4-dehydro-beta-D-glucosyl-[(1-&gt;4)-beta-D-glucosyl]n-1 + [(1-&gt;4)-beta-D-glucosyl]m + acceptor + H2O.</text>
        <dbReference type="EC" id="1.14.99.56"/>
    </reaction>
</comment>
<evidence type="ECO:0000256" key="7">
    <source>
        <dbReference type="ARBA" id="ARBA00023002"/>
    </source>
</evidence>
<keyword evidence="7" id="KW-0560">Oxidoreductase</keyword>
<comment type="subcellular location">
    <subcellularLocation>
        <location evidence="2">Secreted</location>
    </subcellularLocation>
</comment>
<keyword evidence="5" id="KW-0732">Signal</keyword>
<evidence type="ECO:0000256" key="4">
    <source>
        <dbReference type="ARBA" id="ARBA00022723"/>
    </source>
</evidence>
<dbReference type="STRING" id="230819.A0A5C3KA66"/>
<dbReference type="GO" id="GO:0004497">
    <property type="term" value="F:monooxygenase activity"/>
    <property type="evidence" value="ECO:0007669"/>
    <property type="project" value="UniProtKB-KW"/>
</dbReference>
<keyword evidence="18" id="KW-1185">Reference proteome</keyword>
<dbReference type="Pfam" id="PF03443">
    <property type="entry name" value="AA9"/>
    <property type="match status" value="1"/>
</dbReference>
<accession>A0A5C3KA66</accession>
<evidence type="ECO:0000256" key="9">
    <source>
        <dbReference type="ARBA" id="ARBA00023033"/>
    </source>
</evidence>
<keyword evidence="6" id="KW-0136">Cellulose degradation</keyword>
<evidence type="ECO:0000313" key="17">
    <source>
        <dbReference type="EMBL" id="TFK16939.1"/>
    </source>
</evidence>
<dbReference type="GO" id="GO:0030245">
    <property type="term" value="P:cellulose catabolic process"/>
    <property type="evidence" value="ECO:0007669"/>
    <property type="project" value="UniProtKB-KW"/>
</dbReference>